<evidence type="ECO:0000256" key="5">
    <source>
        <dbReference type="SAM" id="MobiDB-lite"/>
    </source>
</evidence>
<protein>
    <submittedName>
        <fullName evidence="7">ABC transporter ATP-binding protein</fullName>
    </submittedName>
</protein>
<dbReference type="PROSITE" id="PS00211">
    <property type="entry name" value="ABC_TRANSPORTER_1"/>
    <property type="match status" value="1"/>
</dbReference>
<dbReference type="InterPro" id="IPR017871">
    <property type="entry name" value="ABC_transporter-like_CS"/>
</dbReference>
<proteinExistence type="inferred from homology"/>
<dbReference type="PROSITE" id="PS50893">
    <property type="entry name" value="ABC_TRANSPORTER_2"/>
    <property type="match status" value="2"/>
</dbReference>
<dbReference type="EMBL" id="CP038266">
    <property type="protein sequence ID" value="QBR87355.1"/>
    <property type="molecule type" value="Genomic_DNA"/>
</dbReference>
<feature type="domain" description="ABC transporter" evidence="6">
    <location>
        <begin position="10"/>
        <end position="251"/>
    </location>
</feature>
<dbReference type="SUPFAM" id="SSF52540">
    <property type="entry name" value="P-loop containing nucleoside triphosphate hydrolases"/>
    <property type="match status" value="2"/>
</dbReference>
<feature type="domain" description="ABC transporter" evidence="6">
    <location>
        <begin position="311"/>
        <end position="547"/>
    </location>
</feature>
<name>A0ABX5SQ03_9MICO</name>
<dbReference type="InterPro" id="IPR050095">
    <property type="entry name" value="ECF_ABC_transporter_ATP-bd"/>
</dbReference>
<dbReference type="InterPro" id="IPR003439">
    <property type="entry name" value="ABC_transporter-like_ATP-bd"/>
</dbReference>
<feature type="region of interest" description="Disordered" evidence="5">
    <location>
        <begin position="287"/>
        <end position="307"/>
    </location>
</feature>
<dbReference type="PANTHER" id="PTHR43553">
    <property type="entry name" value="HEAVY METAL TRANSPORTER"/>
    <property type="match status" value="1"/>
</dbReference>
<dbReference type="RefSeq" id="WP_135062633.1">
    <property type="nucleotide sequence ID" value="NZ_CP038266.1"/>
</dbReference>
<keyword evidence="2" id="KW-0813">Transport</keyword>
<organism evidence="7 8">
    <name type="scientific">Microbacterium wangchenii</name>
    <dbReference type="NCBI Taxonomy" id="2541726"/>
    <lineage>
        <taxon>Bacteria</taxon>
        <taxon>Bacillati</taxon>
        <taxon>Actinomycetota</taxon>
        <taxon>Actinomycetes</taxon>
        <taxon>Micrococcales</taxon>
        <taxon>Microbacteriaceae</taxon>
        <taxon>Microbacterium</taxon>
    </lineage>
</organism>
<evidence type="ECO:0000256" key="4">
    <source>
        <dbReference type="ARBA" id="ARBA00022840"/>
    </source>
</evidence>
<evidence type="ECO:0000313" key="8">
    <source>
        <dbReference type="Proteomes" id="UP000295748"/>
    </source>
</evidence>
<dbReference type="InterPro" id="IPR015856">
    <property type="entry name" value="ABC_transpr_CbiO/EcfA_su"/>
</dbReference>
<keyword evidence="3" id="KW-0547">Nucleotide-binding</keyword>
<accession>A0ABX5SQ03</accession>
<dbReference type="InterPro" id="IPR003593">
    <property type="entry name" value="AAA+_ATPase"/>
</dbReference>
<dbReference type="Pfam" id="PF00005">
    <property type="entry name" value="ABC_tran"/>
    <property type="match status" value="2"/>
</dbReference>
<comment type="similarity">
    <text evidence="1">Belongs to the ABC transporter superfamily.</text>
</comment>
<dbReference type="InterPro" id="IPR027417">
    <property type="entry name" value="P-loop_NTPase"/>
</dbReference>
<reference evidence="7 8" key="1">
    <citation type="submission" date="2019-03" db="EMBL/GenBank/DDBJ databases">
        <authorList>
            <person name="Dong K."/>
        </authorList>
    </citation>
    <scope>NUCLEOTIDE SEQUENCE [LARGE SCALE GENOMIC DNA]</scope>
    <source>
        <strain evidence="8">dk512</strain>
    </source>
</reference>
<evidence type="ECO:0000259" key="6">
    <source>
        <dbReference type="PROSITE" id="PS50893"/>
    </source>
</evidence>
<keyword evidence="8" id="KW-1185">Reference proteome</keyword>
<sequence>MTGISAAPLLRLRGVAITHDGADVATPADVGFDVSPGEVVLVLGPSGSGKSTLALALNGLIPHAVPATVTGSIEVAGMDAATTPVATLSTRVGMVFQDPDAQIVTGTVLDEVAFGPENLRLPVDVVLTRAEAALRRVGLWDRRGDNPDLLSGGGRQRLAIAAALAMGSPLLVLDEPTANLDPRGIEEVYAALADVVAAGDRAILLVEHNLDAAVGLVDRVVVLDGAGRLVADGSVDDVLRGRAEELQAIGVWLPTSLLAALRLRRAGYAIDPLPLTPGELRAALERTPPPAAASEAAGRGRPAASGGEPIVRVRGLTLTRGRGAARTTVLDGVDLDVAAGAFVAVVGANGAGKTTLVQAVAGVLRPPRGTVRLDGLDVHSADAHTLSRRVGFVFQNPEHQFIAHTVFDEIAHGLRMQRLADDVVRARTDEILERFGLTRYAGTHPFLLSGGQKRRLSVGTALVGGARILVLDEPTFGQDRARADELLTLLDGLRREGTTIIVVTHDMQLVAEHADHAVVLAGGRVLAAAPTAEVFADDALLTRAGLRPPPLRAALHALAQHPELSAVARLADLPGGSG</sequence>
<dbReference type="GO" id="GO:0005524">
    <property type="term" value="F:ATP binding"/>
    <property type="evidence" value="ECO:0007669"/>
    <property type="project" value="UniProtKB-KW"/>
</dbReference>
<dbReference type="Proteomes" id="UP000295748">
    <property type="component" value="Chromosome"/>
</dbReference>
<dbReference type="SMART" id="SM00382">
    <property type="entry name" value="AAA"/>
    <property type="match status" value="2"/>
</dbReference>
<dbReference type="NCBIfam" id="NF010167">
    <property type="entry name" value="PRK13648.1"/>
    <property type="match status" value="2"/>
</dbReference>
<evidence type="ECO:0000313" key="7">
    <source>
        <dbReference type="EMBL" id="QBR87355.1"/>
    </source>
</evidence>
<dbReference type="CDD" id="cd03225">
    <property type="entry name" value="ABC_cobalt_CbiO_domain1"/>
    <property type="match status" value="2"/>
</dbReference>
<evidence type="ECO:0000256" key="2">
    <source>
        <dbReference type="ARBA" id="ARBA00022448"/>
    </source>
</evidence>
<feature type="compositionally biased region" description="Low complexity" evidence="5">
    <location>
        <begin position="292"/>
        <end position="307"/>
    </location>
</feature>
<gene>
    <name evidence="7" type="ORF">E4K62_00750</name>
</gene>
<dbReference type="Gene3D" id="3.40.50.300">
    <property type="entry name" value="P-loop containing nucleotide triphosphate hydrolases"/>
    <property type="match status" value="2"/>
</dbReference>
<evidence type="ECO:0000256" key="3">
    <source>
        <dbReference type="ARBA" id="ARBA00022741"/>
    </source>
</evidence>
<keyword evidence="4 7" id="KW-0067">ATP-binding</keyword>
<evidence type="ECO:0000256" key="1">
    <source>
        <dbReference type="ARBA" id="ARBA00005417"/>
    </source>
</evidence>